<evidence type="ECO:0000256" key="6">
    <source>
        <dbReference type="SAM" id="MobiDB-lite"/>
    </source>
</evidence>
<dbReference type="GO" id="GO:0098609">
    <property type="term" value="P:cell-cell adhesion"/>
    <property type="evidence" value="ECO:0007669"/>
    <property type="project" value="TreeGrafter"/>
</dbReference>
<keyword evidence="5" id="KW-0393">Immunoglobulin domain</keyword>
<feature type="domain" description="Ig-like" evidence="7">
    <location>
        <begin position="1"/>
        <end position="86"/>
    </location>
</feature>
<evidence type="ECO:0000256" key="4">
    <source>
        <dbReference type="ARBA" id="ARBA00023180"/>
    </source>
</evidence>
<keyword evidence="9" id="KW-1185">Reference proteome</keyword>
<dbReference type="Gene3D" id="2.60.40.10">
    <property type="entry name" value="Immunoglobulins"/>
    <property type="match status" value="1"/>
</dbReference>
<dbReference type="Pfam" id="PF13927">
    <property type="entry name" value="Ig_3"/>
    <property type="match status" value="1"/>
</dbReference>
<feature type="non-terminal residue" evidence="8">
    <location>
        <position position="1"/>
    </location>
</feature>
<feature type="region of interest" description="Disordered" evidence="6">
    <location>
        <begin position="59"/>
        <end position="88"/>
    </location>
</feature>
<dbReference type="InterPro" id="IPR051275">
    <property type="entry name" value="Cell_adhesion_signaling"/>
</dbReference>
<reference evidence="8 9" key="1">
    <citation type="submission" date="2019-09" db="EMBL/GenBank/DDBJ databases">
        <title>Bird 10,000 Genomes (B10K) Project - Family phase.</title>
        <authorList>
            <person name="Zhang G."/>
        </authorList>
    </citation>
    <scope>NUCLEOTIDE SEQUENCE [LARGE SCALE GENOMIC DNA]</scope>
    <source>
        <strain evidence="8">OUT-0021</strain>
        <tissue evidence="8">Blood</tissue>
    </source>
</reference>
<dbReference type="GO" id="GO:0050839">
    <property type="term" value="F:cell adhesion molecule binding"/>
    <property type="evidence" value="ECO:0007669"/>
    <property type="project" value="TreeGrafter"/>
</dbReference>
<dbReference type="InterPro" id="IPR007110">
    <property type="entry name" value="Ig-like_dom"/>
</dbReference>
<dbReference type="GO" id="GO:0005911">
    <property type="term" value="C:cell-cell junction"/>
    <property type="evidence" value="ECO:0007669"/>
    <property type="project" value="TreeGrafter"/>
</dbReference>
<keyword evidence="4" id="KW-0325">Glycoprotein</keyword>
<accession>A0A7L3TH88</accession>
<evidence type="ECO:0000259" key="7">
    <source>
        <dbReference type="PROSITE" id="PS50835"/>
    </source>
</evidence>
<dbReference type="Proteomes" id="UP000540089">
    <property type="component" value="Unassembled WGS sequence"/>
</dbReference>
<keyword evidence="2" id="KW-0472">Membrane</keyword>
<keyword evidence="3" id="KW-1015">Disulfide bond</keyword>
<dbReference type="InterPro" id="IPR036179">
    <property type="entry name" value="Ig-like_dom_sf"/>
</dbReference>
<dbReference type="SMART" id="SM00409">
    <property type="entry name" value="IG"/>
    <property type="match status" value="1"/>
</dbReference>
<dbReference type="EMBL" id="VZUC01001395">
    <property type="protein sequence ID" value="NXV38942.1"/>
    <property type="molecule type" value="Genomic_DNA"/>
</dbReference>
<dbReference type="SMART" id="SM00408">
    <property type="entry name" value="IGc2"/>
    <property type="match status" value="1"/>
</dbReference>
<evidence type="ECO:0000256" key="1">
    <source>
        <dbReference type="ARBA" id="ARBA00004479"/>
    </source>
</evidence>
<dbReference type="PANTHER" id="PTHR11640">
    <property type="entry name" value="NEPHRIN"/>
    <property type="match status" value="1"/>
</dbReference>
<comment type="caution">
    <text evidence="8">The sequence shown here is derived from an EMBL/GenBank/DDBJ whole genome shotgun (WGS) entry which is preliminary data.</text>
</comment>
<comment type="subcellular location">
    <subcellularLocation>
        <location evidence="1">Membrane</location>
        <topology evidence="1">Single-pass type I membrane protein</topology>
    </subcellularLocation>
</comment>
<dbReference type="InterPro" id="IPR013783">
    <property type="entry name" value="Ig-like_fold"/>
</dbReference>
<protein>
    <submittedName>
        <fullName evidence="8">FCRL4 protein</fullName>
    </submittedName>
</protein>
<dbReference type="AlphaFoldDB" id="A0A7L3TH88"/>
<dbReference type="PANTHER" id="PTHR11640:SF164">
    <property type="entry name" value="MAM DOMAIN-CONTAINING GLYCOSYLPHOSPHATIDYLINOSITOL ANCHOR PROTEIN 1"/>
    <property type="match status" value="1"/>
</dbReference>
<feature type="non-terminal residue" evidence="8">
    <location>
        <position position="88"/>
    </location>
</feature>
<name>A0A7L3TH88_RISTR</name>
<evidence type="ECO:0000313" key="9">
    <source>
        <dbReference type="Proteomes" id="UP000540089"/>
    </source>
</evidence>
<evidence type="ECO:0000313" key="8">
    <source>
        <dbReference type="EMBL" id="NXV38942.1"/>
    </source>
</evidence>
<dbReference type="GO" id="GO:0005886">
    <property type="term" value="C:plasma membrane"/>
    <property type="evidence" value="ECO:0007669"/>
    <property type="project" value="TreeGrafter"/>
</dbReference>
<dbReference type="InterPro" id="IPR003599">
    <property type="entry name" value="Ig_sub"/>
</dbReference>
<gene>
    <name evidence="8" type="primary">Fcrl4</name>
    <name evidence="8" type="ORF">RISTRI_R15446</name>
</gene>
<organism evidence="8 9">
    <name type="scientific">Rissa tridactyla</name>
    <name type="common">Black-legged kittiwake</name>
    <name type="synonym">Larus tridactyla</name>
    <dbReference type="NCBI Taxonomy" id="75485"/>
    <lineage>
        <taxon>Eukaryota</taxon>
        <taxon>Metazoa</taxon>
        <taxon>Chordata</taxon>
        <taxon>Craniata</taxon>
        <taxon>Vertebrata</taxon>
        <taxon>Euteleostomi</taxon>
        <taxon>Archelosauria</taxon>
        <taxon>Archosauria</taxon>
        <taxon>Dinosauria</taxon>
        <taxon>Saurischia</taxon>
        <taxon>Theropoda</taxon>
        <taxon>Coelurosauria</taxon>
        <taxon>Aves</taxon>
        <taxon>Neognathae</taxon>
        <taxon>Neoaves</taxon>
        <taxon>Charadriiformes</taxon>
        <taxon>Laridae</taxon>
        <taxon>Rissa</taxon>
    </lineage>
</organism>
<dbReference type="PROSITE" id="PS50835">
    <property type="entry name" value="IG_LIKE"/>
    <property type="match status" value="1"/>
</dbReference>
<sequence>PVSGVTLTAQPPTGQVAEGDWLVLLCSVATGTGPLSFSWHRQGSPVPLATGPRYELRPAKQRDSGHYHCTATNGDSAANSSSLGVTVL</sequence>
<proteinExistence type="predicted"/>
<feature type="compositionally biased region" description="Polar residues" evidence="6">
    <location>
        <begin position="70"/>
        <end position="88"/>
    </location>
</feature>
<dbReference type="InterPro" id="IPR003598">
    <property type="entry name" value="Ig_sub2"/>
</dbReference>
<evidence type="ECO:0000256" key="2">
    <source>
        <dbReference type="ARBA" id="ARBA00023136"/>
    </source>
</evidence>
<evidence type="ECO:0000256" key="5">
    <source>
        <dbReference type="ARBA" id="ARBA00023319"/>
    </source>
</evidence>
<dbReference type="SUPFAM" id="SSF48726">
    <property type="entry name" value="Immunoglobulin"/>
    <property type="match status" value="1"/>
</dbReference>
<evidence type="ECO:0000256" key="3">
    <source>
        <dbReference type="ARBA" id="ARBA00023157"/>
    </source>
</evidence>